<feature type="transmembrane region" description="Helical" evidence="1">
    <location>
        <begin position="76"/>
        <end position="94"/>
    </location>
</feature>
<feature type="transmembrane region" description="Helical" evidence="1">
    <location>
        <begin position="20"/>
        <end position="38"/>
    </location>
</feature>
<dbReference type="RefSeq" id="WP_085773244.1">
    <property type="nucleotide sequence ID" value="NZ_AP027149.1"/>
</dbReference>
<name>A0A1W6MZT4_9HYPH</name>
<protein>
    <recommendedName>
        <fullName evidence="4">HdeD protein</fullName>
    </recommendedName>
</protein>
<dbReference type="KEGG" id="mbry:B1812_20670"/>
<evidence type="ECO:0000256" key="1">
    <source>
        <dbReference type="SAM" id="Phobius"/>
    </source>
</evidence>
<accession>A0A1W6MZT4</accession>
<feature type="transmembrane region" description="Helical" evidence="1">
    <location>
        <begin position="100"/>
        <end position="122"/>
    </location>
</feature>
<dbReference type="PANTHER" id="PTHR34989:SF1">
    <property type="entry name" value="PROTEIN HDED"/>
    <property type="match status" value="1"/>
</dbReference>
<feature type="transmembrane region" description="Helical" evidence="1">
    <location>
        <begin position="129"/>
        <end position="150"/>
    </location>
</feature>
<organism evidence="2 3">
    <name type="scientific">Methylocystis bryophila</name>
    <dbReference type="NCBI Taxonomy" id="655015"/>
    <lineage>
        <taxon>Bacteria</taxon>
        <taxon>Pseudomonadati</taxon>
        <taxon>Pseudomonadota</taxon>
        <taxon>Alphaproteobacteria</taxon>
        <taxon>Hyphomicrobiales</taxon>
        <taxon>Methylocystaceae</taxon>
        <taxon>Methylocystis</taxon>
    </lineage>
</organism>
<dbReference type="AlphaFoldDB" id="A0A1W6MZT4"/>
<dbReference type="PANTHER" id="PTHR34989">
    <property type="entry name" value="PROTEIN HDED"/>
    <property type="match status" value="1"/>
</dbReference>
<gene>
    <name evidence="2" type="ORF">B1812_20670</name>
</gene>
<dbReference type="OrthoDB" id="9815400at2"/>
<keyword evidence="1" id="KW-1133">Transmembrane helix</keyword>
<feature type="transmembrane region" description="Helical" evidence="1">
    <location>
        <begin position="156"/>
        <end position="179"/>
    </location>
</feature>
<dbReference type="Pfam" id="PF03729">
    <property type="entry name" value="DUF308"/>
    <property type="match status" value="1"/>
</dbReference>
<keyword evidence="3" id="KW-1185">Reference proteome</keyword>
<evidence type="ECO:0008006" key="4">
    <source>
        <dbReference type="Google" id="ProtNLM"/>
    </source>
</evidence>
<dbReference type="STRING" id="655015.B1812_20670"/>
<evidence type="ECO:0000313" key="3">
    <source>
        <dbReference type="Proteomes" id="UP000193978"/>
    </source>
</evidence>
<dbReference type="Proteomes" id="UP000193978">
    <property type="component" value="Chromosome"/>
</dbReference>
<reference evidence="2 3" key="1">
    <citation type="submission" date="2017-02" db="EMBL/GenBank/DDBJ databases">
        <authorList>
            <person name="Peterson S.W."/>
        </authorList>
    </citation>
    <scope>NUCLEOTIDE SEQUENCE [LARGE SCALE GENOMIC DNA]</scope>
    <source>
        <strain evidence="2 3">S285</strain>
    </source>
</reference>
<sequence>MSIGGAENLLGGRSGLEHKWGWVVALGVFFLLAGFIALTDEFAATVVSVFVTGVSLIVAGVVEVITGIQVRPWPRALVWVLVGVGVAVAGVLILRDPVLAAAGITLALGLCLLISGVFRLILAFQLKDAALWPMVALAGLLSVVVGGLILSRWPTSSLYIIGLLLGVNLIFAGASWLSLGLTLRKSASA</sequence>
<proteinExistence type="predicted"/>
<feature type="transmembrane region" description="Helical" evidence="1">
    <location>
        <begin position="44"/>
        <end position="64"/>
    </location>
</feature>
<keyword evidence="1" id="KW-0472">Membrane</keyword>
<dbReference type="InterPro" id="IPR052712">
    <property type="entry name" value="Acid_resist_chaperone_HdeD"/>
</dbReference>
<keyword evidence="1" id="KW-0812">Transmembrane</keyword>
<dbReference type="GO" id="GO:0005886">
    <property type="term" value="C:plasma membrane"/>
    <property type="evidence" value="ECO:0007669"/>
    <property type="project" value="TreeGrafter"/>
</dbReference>
<evidence type="ECO:0000313" key="2">
    <source>
        <dbReference type="EMBL" id="ARN83092.1"/>
    </source>
</evidence>
<dbReference type="EMBL" id="CP019948">
    <property type="protein sequence ID" value="ARN83092.1"/>
    <property type="molecule type" value="Genomic_DNA"/>
</dbReference>
<dbReference type="InterPro" id="IPR005325">
    <property type="entry name" value="DUF308_memb"/>
</dbReference>